<protein>
    <submittedName>
        <fullName evidence="2">Uncharacterized protein</fullName>
    </submittedName>
</protein>
<evidence type="ECO:0000313" key="2">
    <source>
        <dbReference type="EnsemblPlants" id="EMT21123"/>
    </source>
</evidence>
<accession>M8BHA1</accession>
<reference evidence="2" key="1">
    <citation type="submission" date="2015-06" db="UniProtKB">
        <authorList>
            <consortium name="EnsemblPlants"/>
        </authorList>
    </citation>
    <scope>IDENTIFICATION</scope>
</reference>
<dbReference type="EnsemblPlants" id="EMT21123">
    <property type="protein sequence ID" value="EMT21123"/>
    <property type="gene ID" value="F775_27152"/>
</dbReference>
<proteinExistence type="predicted"/>
<evidence type="ECO:0000256" key="1">
    <source>
        <dbReference type="SAM" id="MobiDB-lite"/>
    </source>
</evidence>
<name>M8BHA1_AEGTA</name>
<dbReference type="AlphaFoldDB" id="M8BHA1"/>
<feature type="region of interest" description="Disordered" evidence="1">
    <location>
        <begin position="1"/>
        <end position="49"/>
    </location>
</feature>
<organism evidence="2">
    <name type="scientific">Aegilops tauschii</name>
    <name type="common">Tausch's goatgrass</name>
    <name type="synonym">Aegilops squarrosa</name>
    <dbReference type="NCBI Taxonomy" id="37682"/>
    <lineage>
        <taxon>Eukaryota</taxon>
        <taxon>Viridiplantae</taxon>
        <taxon>Streptophyta</taxon>
        <taxon>Embryophyta</taxon>
        <taxon>Tracheophyta</taxon>
        <taxon>Spermatophyta</taxon>
        <taxon>Magnoliopsida</taxon>
        <taxon>Liliopsida</taxon>
        <taxon>Poales</taxon>
        <taxon>Poaceae</taxon>
        <taxon>BOP clade</taxon>
        <taxon>Pooideae</taxon>
        <taxon>Triticodae</taxon>
        <taxon>Triticeae</taxon>
        <taxon>Triticinae</taxon>
        <taxon>Aegilops</taxon>
    </lineage>
</organism>
<sequence length="81" mass="8868">MAPTVAKSHHTSRSSVPPPTVAKSHHTSRSSVPLRDHEGHQTAPCTKIQEMPATIWSPYAREAASLRLEAPDRPLDPEARP</sequence>